<dbReference type="EMBL" id="JASVDS010000003">
    <property type="protein sequence ID" value="MDL5032566.1"/>
    <property type="molecule type" value="Genomic_DNA"/>
</dbReference>
<evidence type="ECO:0000313" key="2">
    <source>
        <dbReference type="EMBL" id="MDL5032566.1"/>
    </source>
</evidence>
<name>A0ABT7LI81_9BURK</name>
<feature type="transmembrane region" description="Helical" evidence="1">
    <location>
        <begin position="418"/>
        <end position="437"/>
    </location>
</feature>
<feature type="transmembrane region" description="Helical" evidence="1">
    <location>
        <begin position="312"/>
        <end position="331"/>
    </location>
</feature>
<protein>
    <submittedName>
        <fullName evidence="2">MFS transporter</fullName>
    </submittedName>
</protein>
<accession>A0ABT7LI81</accession>
<keyword evidence="1" id="KW-0472">Membrane</keyword>
<feature type="transmembrane region" description="Helical" evidence="1">
    <location>
        <begin position="130"/>
        <end position="151"/>
    </location>
</feature>
<keyword evidence="1" id="KW-1133">Transmembrane helix</keyword>
<feature type="transmembrane region" description="Helical" evidence="1">
    <location>
        <begin position="284"/>
        <end position="305"/>
    </location>
</feature>
<feature type="transmembrane region" description="Helical" evidence="1">
    <location>
        <begin position="98"/>
        <end position="118"/>
    </location>
</feature>
<reference evidence="2 3" key="1">
    <citation type="submission" date="2023-06" db="EMBL/GenBank/DDBJ databases">
        <title>Pelomonas sp. APW6 16S ribosomal RNA gene genome sequencing and assembly.</title>
        <authorList>
            <person name="Woo H."/>
        </authorList>
    </citation>
    <scope>NUCLEOTIDE SEQUENCE [LARGE SCALE GENOMIC DNA]</scope>
    <source>
        <strain evidence="2 3">APW6</strain>
    </source>
</reference>
<sequence length="451" mass="46868">MPGTVPITLKPPLTCGAAPACVLPWQQGLAYGALALPLAFVSLPLYVSLPHHYATQTGMPLAVLGATLLGLRGLDALIDPWLGRRADRLLSEGAPAAWRAALGLAVSLALTFAALWQPPLPDAPGQWQGAWAWLVLSLAACTLAFSALSLLHQGWGTRWGGPAAWRTRVSAWREGATLLGVLMASALPVWLGTGGTSAALALALGLGLWGLHRLVRRAPPVPVEPVPTTAPPTRLPAAASPWRAPAFRDLLLVFLLNGTASAIPATLLPFFVSDRLMAAPWQPALLLAYFGAGALGLPAWAALAARRGLAPAWRWGMGLSVLSFACVPWLGAGEAPAFLLVCLASGLALGADLALPAALLTGVIHRLDGGPGREGLFLGWWTCASKLNLALAAGLALPLLAVLGYAPGSRDALALDTLAWAYAGLPCLLKLAAAGLLRRCERRHPSWSSAS</sequence>
<feature type="transmembrane region" description="Helical" evidence="1">
    <location>
        <begin position="376"/>
        <end position="406"/>
    </location>
</feature>
<feature type="transmembrane region" description="Helical" evidence="1">
    <location>
        <begin position="250"/>
        <end position="272"/>
    </location>
</feature>
<dbReference type="Proteomes" id="UP001238603">
    <property type="component" value="Unassembled WGS sequence"/>
</dbReference>
<feature type="transmembrane region" description="Helical" evidence="1">
    <location>
        <begin position="197"/>
        <end position="215"/>
    </location>
</feature>
<feature type="transmembrane region" description="Helical" evidence="1">
    <location>
        <begin position="29"/>
        <end position="47"/>
    </location>
</feature>
<comment type="caution">
    <text evidence="2">The sequence shown here is derived from an EMBL/GenBank/DDBJ whole genome shotgun (WGS) entry which is preliminary data.</text>
</comment>
<dbReference type="InterPro" id="IPR036259">
    <property type="entry name" value="MFS_trans_sf"/>
</dbReference>
<proteinExistence type="predicted"/>
<evidence type="ECO:0000313" key="3">
    <source>
        <dbReference type="Proteomes" id="UP001238603"/>
    </source>
</evidence>
<feature type="transmembrane region" description="Helical" evidence="1">
    <location>
        <begin position="59"/>
        <end position="78"/>
    </location>
</feature>
<keyword evidence="1" id="KW-0812">Transmembrane</keyword>
<keyword evidence="3" id="KW-1185">Reference proteome</keyword>
<feature type="transmembrane region" description="Helical" evidence="1">
    <location>
        <begin position="337"/>
        <end position="364"/>
    </location>
</feature>
<dbReference type="RefSeq" id="WP_285982659.1">
    <property type="nucleotide sequence ID" value="NZ_JASVDS010000003.1"/>
</dbReference>
<dbReference type="Pfam" id="PF13347">
    <property type="entry name" value="MFS_2"/>
    <property type="match status" value="1"/>
</dbReference>
<dbReference type="Gene3D" id="1.20.1250.20">
    <property type="entry name" value="MFS general substrate transporter like domains"/>
    <property type="match status" value="1"/>
</dbReference>
<dbReference type="SUPFAM" id="SSF103473">
    <property type="entry name" value="MFS general substrate transporter"/>
    <property type="match status" value="1"/>
</dbReference>
<evidence type="ECO:0000256" key="1">
    <source>
        <dbReference type="SAM" id="Phobius"/>
    </source>
</evidence>
<gene>
    <name evidence="2" type="ORF">QRD43_11695</name>
</gene>
<organism evidence="2 3">
    <name type="scientific">Roseateles subflavus</name>
    <dbReference type="NCBI Taxonomy" id="3053353"/>
    <lineage>
        <taxon>Bacteria</taxon>
        <taxon>Pseudomonadati</taxon>
        <taxon>Pseudomonadota</taxon>
        <taxon>Betaproteobacteria</taxon>
        <taxon>Burkholderiales</taxon>
        <taxon>Sphaerotilaceae</taxon>
        <taxon>Roseateles</taxon>
    </lineage>
</organism>